<dbReference type="AlphaFoldDB" id="A0A4D9EWD7"/>
<evidence type="ECO:0000256" key="3">
    <source>
        <dbReference type="ARBA" id="ARBA00022454"/>
    </source>
</evidence>
<feature type="region of interest" description="Disordered" evidence="9">
    <location>
        <begin position="349"/>
        <end position="384"/>
    </location>
</feature>
<feature type="compositionally biased region" description="Basic and acidic residues" evidence="9">
    <location>
        <begin position="370"/>
        <end position="382"/>
    </location>
</feature>
<evidence type="ECO:0000256" key="5">
    <source>
        <dbReference type="ARBA" id="ARBA00022829"/>
    </source>
</evidence>
<keyword evidence="12" id="KW-1185">Reference proteome</keyword>
<dbReference type="EMBL" id="QXTE01000015">
    <property type="protein sequence ID" value="TFK13555.1"/>
    <property type="molecule type" value="Genomic_DNA"/>
</dbReference>
<feature type="region of interest" description="Disordered" evidence="9">
    <location>
        <begin position="538"/>
        <end position="802"/>
    </location>
</feature>
<dbReference type="PANTHER" id="PTHR21577:SF3">
    <property type="entry name" value="SHUGOSHIN 1-RELATED"/>
    <property type="match status" value="1"/>
</dbReference>
<evidence type="ECO:0000256" key="1">
    <source>
        <dbReference type="ARBA" id="ARBA00004584"/>
    </source>
</evidence>
<feature type="compositionally biased region" description="Polar residues" evidence="9">
    <location>
        <begin position="916"/>
        <end position="926"/>
    </location>
</feature>
<keyword evidence="5" id="KW-0159">Chromosome partition</keyword>
<feature type="region of interest" description="Disordered" evidence="9">
    <location>
        <begin position="861"/>
        <end position="1014"/>
    </location>
</feature>
<feature type="compositionally biased region" description="Basic residues" evidence="9">
    <location>
        <begin position="430"/>
        <end position="439"/>
    </location>
</feature>
<dbReference type="Proteomes" id="UP000297703">
    <property type="component" value="Unassembled WGS sequence"/>
</dbReference>
<evidence type="ECO:0000256" key="6">
    <source>
        <dbReference type="ARBA" id="ARBA00023054"/>
    </source>
</evidence>
<dbReference type="GO" id="GO:0000776">
    <property type="term" value="C:kinetochore"/>
    <property type="evidence" value="ECO:0007669"/>
    <property type="project" value="TreeGrafter"/>
</dbReference>
<evidence type="ECO:0000313" key="12">
    <source>
        <dbReference type="Proteomes" id="UP000297703"/>
    </source>
</evidence>
<dbReference type="Pfam" id="PF07557">
    <property type="entry name" value="Shugoshin_C"/>
    <property type="match status" value="1"/>
</dbReference>
<evidence type="ECO:0000256" key="7">
    <source>
        <dbReference type="ARBA" id="ARBA00023306"/>
    </source>
</evidence>
<evidence type="ECO:0000313" key="11">
    <source>
        <dbReference type="EMBL" id="TFK13555.1"/>
    </source>
</evidence>
<dbReference type="OrthoDB" id="5990092at2759"/>
<feature type="compositionally biased region" description="Polar residues" evidence="9">
    <location>
        <begin position="209"/>
        <end position="227"/>
    </location>
</feature>
<organism evidence="11 12">
    <name type="scientific">Platysternon megacephalum</name>
    <name type="common">big-headed turtle</name>
    <dbReference type="NCBI Taxonomy" id="55544"/>
    <lineage>
        <taxon>Eukaryota</taxon>
        <taxon>Metazoa</taxon>
        <taxon>Chordata</taxon>
        <taxon>Craniata</taxon>
        <taxon>Vertebrata</taxon>
        <taxon>Euteleostomi</taxon>
        <taxon>Archelosauria</taxon>
        <taxon>Testudinata</taxon>
        <taxon>Testudines</taxon>
        <taxon>Cryptodira</taxon>
        <taxon>Durocryptodira</taxon>
        <taxon>Testudinoidea</taxon>
        <taxon>Platysternidae</taxon>
        <taxon>Platysternon</taxon>
    </lineage>
</organism>
<keyword evidence="6" id="KW-0175">Coiled coil</keyword>
<sequence>MQGSSTMASQEAVDTSFFSLSGVRERMREKKNGALKTAKLNASLASKIKTKIINNSSIVKVSLKRNNKALALALSAEKANSQRLVFEKMLLQKEVEQCHFQNATLRQRLYLLNKTLKQLEAFLNGNLLTAIKMSRPSEYRSGSLLLSEGQNNTIVEGSWTDDLTDAQLGVSPLARMTAMPMRVPVCEVDDGERRQGSSSAGVQTFLLGLQTSVPEQPGKSTTTTSSRLGEEPLASREKNGQRSSEGGEPEPAFLDSHLIFGESSSRTPQSSESFPVSTLANNLSLPQCEKITRPCSDSVVHLHGHITERKKRVTVFMTSTPSSAMDVHLDISSNRASKWSVGGDSCARKTSMPVKSNSLNLLDLPSEPDSDPKPESPDKGLPRDLLQPEETLCDAEVDHNFSRVAEFITLEAKSESNGQAKATETTVVKKVSKGKKKRDALKIQPKSSWDALREGESPPSSKKVSKVKGLSGSKLEACKPAWQTPGDALEEVPLQTSSGCAAGQSDKAGRTHVLNVGQPKKVEKKVLLPQEINRESFAERLSSMESQFQSPHSASLSHKAPLSRGAPQSPPHLEKLGSSIPALQQELLGANVKGTKPKATRKTIRISKADDCSEENVQSSTKMPEAKAGKAECQAKKGQKSKRKTNKEGNCNPQRSEAETSGPCAVVQSVDKSNDKDSSSNTKPSRKTYTVSLSDLTGSSIPVLPGLKGGEITRSERVPESKTNKIQKAQRTSAIQSNKRQSSSPVEVLDSVANNTNAVKEGADSRSKTKRKTYVVDSPEAHPEGRESFASETRGVADSAFSQADPVEQNFLPVTVFKTEPDSYLEALISEPGGTNSTVGNPGLADFSSAARSEALAFNPCSKSLPRLGPPTPADHRIAEKASALPKSSAIVKENYPEQTSGGSCGRKKAKASSKDPCQSAASPGSENKALQDLTNASFRSSVSSEESSARPTRQRRDPACYAEPKLNSKLRRGDPFTNTQFLHSPVYKTKRKKMTKEKEKSKRIKQEEKCLHE</sequence>
<feature type="compositionally biased region" description="Polar residues" evidence="9">
    <location>
        <begin position="687"/>
        <end position="700"/>
    </location>
</feature>
<feature type="compositionally biased region" description="Basic and acidic residues" evidence="9">
    <location>
        <begin position="228"/>
        <end position="240"/>
    </location>
</feature>
<protein>
    <submittedName>
        <fullName evidence="11">Centrosomal protein of 85 kDa</fullName>
    </submittedName>
</protein>
<comment type="similarity">
    <text evidence="2">Belongs to the shugoshin family.</text>
</comment>
<dbReference type="GO" id="GO:0005634">
    <property type="term" value="C:nucleus"/>
    <property type="evidence" value="ECO:0007669"/>
    <property type="project" value="InterPro"/>
</dbReference>
<feature type="compositionally biased region" description="Basic and acidic residues" evidence="9">
    <location>
        <begin position="997"/>
        <end position="1014"/>
    </location>
</feature>
<evidence type="ECO:0000256" key="9">
    <source>
        <dbReference type="SAM" id="MobiDB-lite"/>
    </source>
</evidence>
<comment type="subcellular location">
    <subcellularLocation>
        <location evidence="1">Chromosome</location>
        <location evidence="1">Centromere</location>
    </subcellularLocation>
</comment>
<feature type="compositionally biased region" description="Basic and acidic residues" evidence="9">
    <location>
        <begin position="711"/>
        <end position="723"/>
    </location>
</feature>
<proteinExistence type="inferred from homology"/>
<feature type="compositionally biased region" description="Polar residues" evidence="9">
    <location>
        <begin position="543"/>
        <end position="556"/>
    </location>
</feature>
<dbReference type="STRING" id="55544.A0A4D9EWD7"/>
<feature type="domain" description="Shugoshin C-terminal" evidence="10">
    <location>
        <begin position="950"/>
        <end position="973"/>
    </location>
</feature>
<comment type="caution">
    <text evidence="11">The sequence shown here is derived from an EMBL/GenBank/DDBJ whole genome shotgun (WGS) entry which is preliminary data.</text>
</comment>
<evidence type="ECO:0000259" key="10">
    <source>
        <dbReference type="Pfam" id="PF07557"/>
    </source>
</evidence>
<feature type="compositionally biased region" description="Low complexity" evidence="9">
    <location>
        <begin position="457"/>
        <end position="470"/>
    </location>
</feature>
<feature type="compositionally biased region" description="Basic and acidic residues" evidence="9">
    <location>
        <begin position="624"/>
        <end position="635"/>
    </location>
</feature>
<dbReference type="GO" id="GO:0051301">
    <property type="term" value="P:cell division"/>
    <property type="evidence" value="ECO:0007669"/>
    <property type="project" value="UniProtKB-KW"/>
</dbReference>
<reference evidence="11 12" key="2">
    <citation type="submission" date="2019-04" db="EMBL/GenBank/DDBJ databases">
        <title>The genome sequence of big-headed turtle.</title>
        <authorList>
            <person name="Gong S."/>
        </authorList>
    </citation>
    <scope>NUCLEOTIDE SEQUENCE [LARGE SCALE GENOMIC DNA]</scope>
    <source>
        <strain evidence="11">DO16091913</strain>
        <tissue evidence="11">Muscle</tissue>
    </source>
</reference>
<name>A0A4D9EWD7_9SAUR</name>
<dbReference type="GO" id="GO:0045132">
    <property type="term" value="P:meiotic chromosome segregation"/>
    <property type="evidence" value="ECO:0007669"/>
    <property type="project" value="InterPro"/>
</dbReference>
<dbReference type="PANTHER" id="PTHR21577">
    <property type="entry name" value="SHUGOSHIN"/>
    <property type="match status" value="1"/>
</dbReference>
<feature type="region of interest" description="Disordered" evidence="9">
    <location>
        <begin position="208"/>
        <end position="253"/>
    </location>
</feature>
<reference evidence="11 12" key="1">
    <citation type="submission" date="2019-04" db="EMBL/GenBank/DDBJ databases">
        <title>Draft genome of the big-headed turtle Platysternon megacephalum.</title>
        <authorList>
            <person name="Gong S."/>
        </authorList>
    </citation>
    <scope>NUCLEOTIDE SEQUENCE [LARGE SCALE GENOMIC DNA]</scope>
    <source>
        <strain evidence="11">DO16091913</strain>
        <tissue evidence="11">Muscle</tissue>
    </source>
</reference>
<keyword evidence="3" id="KW-0158">Chromosome</keyword>
<dbReference type="GO" id="GO:0051177">
    <property type="term" value="P:meiotic sister chromatid cohesion"/>
    <property type="evidence" value="ECO:0007669"/>
    <property type="project" value="TreeGrafter"/>
</dbReference>
<evidence type="ECO:0000256" key="2">
    <source>
        <dbReference type="ARBA" id="ARBA00010845"/>
    </source>
</evidence>
<keyword evidence="7" id="KW-0131">Cell cycle</keyword>
<feature type="compositionally biased region" description="Low complexity" evidence="9">
    <location>
        <begin position="937"/>
        <end position="951"/>
    </location>
</feature>
<evidence type="ECO:0000256" key="4">
    <source>
        <dbReference type="ARBA" id="ARBA00022618"/>
    </source>
</evidence>
<feature type="compositionally biased region" description="Basic and acidic residues" evidence="9">
    <location>
        <begin position="779"/>
        <end position="789"/>
    </location>
</feature>
<feature type="compositionally biased region" description="Polar residues" evidence="9">
    <location>
        <begin position="724"/>
        <end position="745"/>
    </location>
</feature>
<gene>
    <name evidence="11" type="ORF">DR999_PMT03041</name>
</gene>
<accession>A0A4D9EWD7</accession>
<evidence type="ECO:0000256" key="8">
    <source>
        <dbReference type="ARBA" id="ARBA00023328"/>
    </source>
</evidence>
<dbReference type="InterPro" id="IPR011515">
    <property type="entry name" value="Shugoshin_C"/>
</dbReference>
<feature type="compositionally biased region" description="Basic residues" evidence="9">
    <location>
        <begin position="595"/>
        <end position="605"/>
    </location>
</feature>
<feature type="region of interest" description="Disordered" evidence="9">
    <location>
        <begin position="414"/>
        <end position="470"/>
    </location>
</feature>
<keyword evidence="4" id="KW-0132">Cell division</keyword>
<feature type="compositionally biased region" description="Low complexity" evidence="9">
    <location>
        <begin position="355"/>
        <end position="367"/>
    </location>
</feature>
<dbReference type="InterPro" id="IPR038889">
    <property type="entry name" value="Shugoshin1/2"/>
</dbReference>
<keyword evidence="8" id="KW-0137">Centromere</keyword>